<reference evidence="3 4" key="1">
    <citation type="submission" date="2022-07" db="EMBL/GenBank/DDBJ databases">
        <title>Genome-wide signatures of adaptation to extreme environments.</title>
        <authorList>
            <person name="Cho C.H."/>
            <person name="Yoon H.S."/>
        </authorList>
    </citation>
    <scope>NUCLEOTIDE SEQUENCE [LARGE SCALE GENOMIC DNA]</scope>
    <source>
        <strain evidence="3 4">108.79 E11</strain>
    </source>
</reference>
<keyword evidence="1" id="KW-0175">Coiled coil</keyword>
<evidence type="ECO:0000256" key="2">
    <source>
        <dbReference type="SAM" id="MobiDB-lite"/>
    </source>
</evidence>
<evidence type="ECO:0000313" key="3">
    <source>
        <dbReference type="EMBL" id="KAK4525587.1"/>
    </source>
</evidence>
<evidence type="ECO:0000256" key="1">
    <source>
        <dbReference type="SAM" id="Coils"/>
    </source>
</evidence>
<evidence type="ECO:0000313" key="4">
    <source>
        <dbReference type="Proteomes" id="UP001300502"/>
    </source>
</evidence>
<feature type="compositionally biased region" description="Polar residues" evidence="2">
    <location>
        <begin position="108"/>
        <end position="121"/>
    </location>
</feature>
<comment type="caution">
    <text evidence="3">The sequence shown here is derived from an EMBL/GenBank/DDBJ whole genome shotgun (WGS) entry which is preliminary data.</text>
</comment>
<name>A0AAV9IE00_9RHOD</name>
<dbReference type="EMBL" id="JANCYU010000031">
    <property type="protein sequence ID" value="KAK4525587.1"/>
    <property type="molecule type" value="Genomic_DNA"/>
</dbReference>
<organism evidence="3 4">
    <name type="scientific">Galdieria yellowstonensis</name>
    <dbReference type="NCBI Taxonomy" id="3028027"/>
    <lineage>
        <taxon>Eukaryota</taxon>
        <taxon>Rhodophyta</taxon>
        <taxon>Bangiophyceae</taxon>
        <taxon>Galdieriales</taxon>
        <taxon>Galdieriaceae</taxon>
        <taxon>Galdieria</taxon>
    </lineage>
</organism>
<protein>
    <submittedName>
        <fullName evidence="3">Uncharacterized protein</fullName>
    </submittedName>
</protein>
<keyword evidence="4" id="KW-1185">Reference proteome</keyword>
<gene>
    <name evidence="3" type="ORF">GAYE_SCF13G3495</name>
</gene>
<sequence length="147" mass="17144">MQKNKRAKKEKYEDKKNLIESEREQIIQELSKNSESVQITSKRISAFPMNLVEREQDVLYPSLYKRNVTQQQTYLQGATQRTLTSKETFPTHCYGTFSNDDEVDTSDPTEGFSANKTITLNNEEDSEDLPDDIFEDSLLDEELVRFF</sequence>
<proteinExistence type="predicted"/>
<accession>A0AAV9IE00</accession>
<dbReference type="AlphaFoldDB" id="A0AAV9IE00"/>
<feature type="coiled-coil region" evidence="1">
    <location>
        <begin position="2"/>
        <end position="29"/>
    </location>
</feature>
<feature type="region of interest" description="Disordered" evidence="2">
    <location>
        <begin position="95"/>
        <end position="130"/>
    </location>
</feature>
<dbReference type="Proteomes" id="UP001300502">
    <property type="component" value="Unassembled WGS sequence"/>
</dbReference>